<evidence type="ECO:0000256" key="1">
    <source>
        <dbReference type="SAM" id="Phobius"/>
    </source>
</evidence>
<name>A0A1H0SGU3_9HYPH</name>
<accession>A0A1H0SGU3</accession>
<organism evidence="2 3">
    <name type="scientific">Filomicrobium insigne</name>
    <dbReference type="NCBI Taxonomy" id="418854"/>
    <lineage>
        <taxon>Bacteria</taxon>
        <taxon>Pseudomonadati</taxon>
        <taxon>Pseudomonadota</taxon>
        <taxon>Alphaproteobacteria</taxon>
        <taxon>Hyphomicrobiales</taxon>
        <taxon>Hyphomicrobiaceae</taxon>
        <taxon>Filomicrobium</taxon>
    </lineage>
</organism>
<keyword evidence="1" id="KW-1133">Transmembrane helix</keyword>
<comment type="caution">
    <text evidence="2">The sequence shown here is derived from an EMBL/GenBank/DDBJ whole genome shotgun (WGS) entry which is preliminary data.</text>
</comment>
<evidence type="ECO:0000313" key="3">
    <source>
        <dbReference type="Proteomes" id="UP000198795"/>
    </source>
</evidence>
<dbReference type="RefSeq" id="WP_090229726.1">
    <property type="nucleotide sequence ID" value="NZ_FNJC01000004.1"/>
</dbReference>
<gene>
    <name evidence="2" type="ORF">SAMN04488061_2890</name>
</gene>
<keyword evidence="1" id="KW-0812">Transmembrane</keyword>
<evidence type="ECO:0000313" key="2">
    <source>
        <dbReference type="EMBL" id="SDP40910.1"/>
    </source>
</evidence>
<dbReference type="Proteomes" id="UP000198795">
    <property type="component" value="Unassembled WGS sequence"/>
</dbReference>
<feature type="transmembrane region" description="Helical" evidence="1">
    <location>
        <begin position="124"/>
        <end position="144"/>
    </location>
</feature>
<keyword evidence="3" id="KW-1185">Reference proteome</keyword>
<reference evidence="2 3" key="1">
    <citation type="submission" date="2016-10" db="EMBL/GenBank/DDBJ databases">
        <authorList>
            <person name="Varghese N."/>
            <person name="Submissions S."/>
        </authorList>
    </citation>
    <scope>NUCLEOTIDE SEQUENCE [LARGE SCALE GENOMIC DNA]</scope>
    <source>
        <strain evidence="2 3">CGMCC 1.6497</strain>
    </source>
</reference>
<keyword evidence="1" id="KW-0472">Membrane</keyword>
<dbReference type="EMBL" id="FNJC01000004">
    <property type="protein sequence ID" value="SDP40910.1"/>
    <property type="molecule type" value="Genomic_DNA"/>
</dbReference>
<proteinExistence type="predicted"/>
<protein>
    <submittedName>
        <fullName evidence="2">Uncharacterized protein</fullName>
    </submittedName>
</protein>
<feature type="transmembrane region" description="Helical" evidence="1">
    <location>
        <begin position="97"/>
        <end position="117"/>
    </location>
</feature>
<sequence>MLTALISALTGLVSGIVPDVLKEVRDSRDHVREMDLIRLQHDLQMARLQAEAGSKLEAAETGIVAEEIRAFRESLTAIVESQGRPTGIAWIDGLNAVLRPLTAGVLIVLLVFVALGFSSVIDHAAFSALFIEAVQAVLGFLFGYRSSRKCPTPAAR</sequence>